<reference evidence="2" key="1">
    <citation type="journal article" date="2014" name="Int. J. Syst. Evol. Microbiol.">
        <title>Complete genome sequence of Corynebacterium casei LMG S-19264T (=DSM 44701T), isolated from a smear-ripened cheese.</title>
        <authorList>
            <consortium name="US DOE Joint Genome Institute (JGI-PGF)"/>
            <person name="Walter F."/>
            <person name="Albersmeier A."/>
            <person name="Kalinowski J."/>
            <person name="Ruckert C."/>
        </authorList>
    </citation>
    <scope>NUCLEOTIDE SEQUENCE</scope>
    <source>
        <strain evidence="2">CGMCC 1.16548</strain>
    </source>
</reference>
<evidence type="ECO:0000313" key="3">
    <source>
        <dbReference type="Proteomes" id="UP000617531"/>
    </source>
</evidence>
<feature type="domain" description="SnoaL-like" evidence="1">
    <location>
        <begin position="9"/>
        <end position="114"/>
    </location>
</feature>
<dbReference type="Gene3D" id="3.10.450.50">
    <property type="match status" value="1"/>
</dbReference>
<dbReference type="EMBL" id="BNAI01000001">
    <property type="protein sequence ID" value="GHF09906.1"/>
    <property type="molecule type" value="Genomic_DNA"/>
</dbReference>
<organism evidence="2 3">
    <name type="scientific">Pseudolysinimonas yzui</name>
    <dbReference type="NCBI Taxonomy" id="2708254"/>
    <lineage>
        <taxon>Bacteria</taxon>
        <taxon>Bacillati</taxon>
        <taxon>Actinomycetota</taxon>
        <taxon>Actinomycetes</taxon>
        <taxon>Micrococcales</taxon>
        <taxon>Microbacteriaceae</taxon>
        <taxon>Pseudolysinimonas</taxon>
    </lineage>
</organism>
<proteinExistence type="predicted"/>
<sequence>MAADIKPIIEAMFAGVEARDLDLATAHFADDIQLYDPHYPYPNMNGIAEVREGLTWSFAGMKSMGFDIDRWFLSADGLSAVVEVSTHHVLAAGGKHLDFPQVFVIETDGSKITKMRAYEPYGPGGSVGFGLAIGHTVYRLTHRRKK</sequence>
<dbReference type="AlphaFoldDB" id="A0A8J3GP58"/>
<comment type="caution">
    <text evidence="2">The sequence shown here is derived from an EMBL/GenBank/DDBJ whole genome shotgun (WGS) entry which is preliminary data.</text>
</comment>
<evidence type="ECO:0000259" key="1">
    <source>
        <dbReference type="Pfam" id="PF12680"/>
    </source>
</evidence>
<name>A0A8J3GP58_9MICO</name>
<dbReference type="RefSeq" id="WP_191282112.1">
    <property type="nucleotide sequence ID" value="NZ_BNAI01000001.1"/>
</dbReference>
<dbReference type="InterPro" id="IPR032710">
    <property type="entry name" value="NTF2-like_dom_sf"/>
</dbReference>
<dbReference type="Pfam" id="PF12680">
    <property type="entry name" value="SnoaL_2"/>
    <property type="match status" value="1"/>
</dbReference>
<keyword evidence="3" id="KW-1185">Reference proteome</keyword>
<protein>
    <recommendedName>
        <fullName evidence="1">SnoaL-like domain-containing protein</fullName>
    </recommendedName>
</protein>
<dbReference type="InterPro" id="IPR037401">
    <property type="entry name" value="SnoaL-like"/>
</dbReference>
<gene>
    <name evidence="2" type="ORF">GCM10011600_08730</name>
</gene>
<reference evidence="2" key="2">
    <citation type="submission" date="2020-09" db="EMBL/GenBank/DDBJ databases">
        <authorList>
            <person name="Sun Q."/>
            <person name="Zhou Y."/>
        </authorList>
    </citation>
    <scope>NUCLEOTIDE SEQUENCE</scope>
    <source>
        <strain evidence="2">CGMCC 1.16548</strain>
    </source>
</reference>
<dbReference type="Proteomes" id="UP000617531">
    <property type="component" value="Unassembled WGS sequence"/>
</dbReference>
<dbReference type="SUPFAM" id="SSF54427">
    <property type="entry name" value="NTF2-like"/>
    <property type="match status" value="1"/>
</dbReference>
<evidence type="ECO:0000313" key="2">
    <source>
        <dbReference type="EMBL" id="GHF09906.1"/>
    </source>
</evidence>
<accession>A0A8J3GP58</accession>